<evidence type="ECO:0000256" key="4">
    <source>
        <dbReference type="ARBA" id="ARBA00022723"/>
    </source>
</evidence>
<dbReference type="PANTHER" id="PTHR35457">
    <property type="entry name" value="HEME A SYNTHASE"/>
    <property type="match status" value="1"/>
</dbReference>
<proteinExistence type="predicted"/>
<name>A0A645F174_9ZZZZ</name>
<dbReference type="GO" id="GO:0006784">
    <property type="term" value="P:heme A biosynthetic process"/>
    <property type="evidence" value="ECO:0007669"/>
    <property type="project" value="InterPro"/>
</dbReference>
<keyword evidence="6 13" id="KW-0560">Oxidoreductase</keyword>
<comment type="pathway">
    <text evidence="11">Porphyrin-containing compound metabolism.</text>
</comment>
<keyword evidence="10" id="KW-1015">Disulfide bond</keyword>
<dbReference type="InterPro" id="IPR003780">
    <property type="entry name" value="COX15/CtaA_fam"/>
</dbReference>
<evidence type="ECO:0000256" key="12">
    <source>
        <dbReference type="SAM" id="Phobius"/>
    </source>
</evidence>
<dbReference type="GO" id="GO:0046872">
    <property type="term" value="F:metal ion binding"/>
    <property type="evidence" value="ECO:0007669"/>
    <property type="project" value="UniProtKB-KW"/>
</dbReference>
<evidence type="ECO:0000256" key="5">
    <source>
        <dbReference type="ARBA" id="ARBA00022989"/>
    </source>
</evidence>
<evidence type="ECO:0000256" key="3">
    <source>
        <dbReference type="ARBA" id="ARBA00022692"/>
    </source>
</evidence>
<evidence type="ECO:0000256" key="10">
    <source>
        <dbReference type="ARBA" id="ARBA00023157"/>
    </source>
</evidence>
<evidence type="ECO:0000256" key="8">
    <source>
        <dbReference type="ARBA" id="ARBA00023133"/>
    </source>
</evidence>
<evidence type="ECO:0000256" key="11">
    <source>
        <dbReference type="ARBA" id="ARBA00023444"/>
    </source>
</evidence>
<reference evidence="13" key="1">
    <citation type="submission" date="2019-08" db="EMBL/GenBank/DDBJ databases">
        <authorList>
            <person name="Kucharzyk K."/>
            <person name="Murdoch R.W."/>
            <person name="Higgins S."/>
            <person name="Loffler F."/>
        </authorList>
    </citation>
    <scope>NUCLEOTIDE SEQUENCE</scope>
</reference>
<protein>
    <submittedName>
        <fullName evidence="13">Heme A synthase</fullName>
        <ecNumber evidence="13">1.3.-.-</ecNumber>
    </submittedName>
</protein>
<keyword evidence="2" id="KW-1003">Cell membrane</keyword>
<organism evidence="13">
    <name type="scientific">bioreactor metagenome</name>
    <dbReference type="NCBI Taxonomy" id="1076179"/>
    <lineage>
        <taxon>unclassified sequences</taxon>
        <taxon>metagenomes</taxon>
        <taxon>ecological metagenomes</taxon>
    </lineage>
</organism>
<feature type="transmembrane region" description="Helical" evidence="12">
    <location>
        <begin position="54"/>
        <end position="72"/>
    </location>
</feature>
<feature type="transmembrane region" description="Helical" evidence="12">
    <location>
        <begin position="119"/>
        <end position="140"/>
    </location>
</feature>
<keyword evidence="8" id="KW-0350">Heme biosynthesis</keyword>
<dbReference type="Pfam" id="PF02628">
    <property type="entry name" value="COX15-CtaA"/>
    <property type="match status" value="1"/>
</dbReference>
<dbReference type="GO" id="GO:0016020">
    <property type="term" value="C:membrane"/>
    <property type="evidence" value="ECO:0007669"/>
    <property type="project" value="UniProtKB-SubCell"/>
</dbReference>
<evidence type="ECO:0000256" key="9">
    <source>
        <dbReference type="ARBA" id="ARBA00023136"/>
    </source>
</evidence>
<dbReference type="InterPro" id="IPR050450">
    <property type="entry name" value="COX15/CtaA_HemeA_synthase"/>
</dbReference>
<keyword evidence="5 12" id="KW-1133">Transmembrane helix</keyword>
<dbReference type="AlphaFoldDB" id="A0A645F174"/>
<gene>
    <name evidence="13" type="primary">ctaA_3</name>
    <name evidence="13" type="ORF">SDC9_154445</name>
</gene>
<dbReference type="GO" id="GO:0016491">
    <property type="term" value="F:oxidoreductase activity"/>
    <property type="evidence" value="ECO:0007669"/>
    <property type="project" value="UniProtKB-KW"/>
</dbReference>
<comment type="subcellular location">
    <subcellularLocation>
        <location evidence="1">Membrane</location>
        <topology evidence="1">Multi-pass membrane protein</topology>
    </subcellularLocation>
</comment>
<accession>A0A645F174</accession>
<sequence>MRHQHAGLAIPDFPMAYGKAWPQTDPVSIERYNQQRLEIVAVKPITAGQIHLQMTHRFVALLILLAVGYSVWRTAKQIHGKNFWTVSAFVWAGIIMTQVVLGAATIWSEKAADIATAHVFFGALSLAHGSLICIVSIHAAKSIIKIKPAARTVSDSSRKRFGSQTSAAN</sequence>
<dbReference type="PANTHER" id="PTHR35457:SF1">
    <property type="entry name" value="HEME A SYNTHASE"/>
    <property type="match status" value="1"/>
</dbReference>
<keyword evidence="7" id="KW-0408">Iron</keyword>
<evidence type="ECO:0000256" key="6">
    <source>
        <dbReference type="ARBA" id="ARBA00023002"/>
    </source>
</evidence>
<dbReference type="EMBL" id="VSSQ01053140">
    <property type="protein sequence ID" value="MPN07179.1"/>
    <property type="molecule type" value="Genomic_DNA"/>
</dbReference>
<evidence type="ECO:0000256" key="7">
    <source>
        <dbReference type="ARBA" id="ARBA00023004"/>
    </source>
</evidence>
<keyword evidence="4" id="KW-0479">Metal-binding</keyword>
<evidence type="ECO:0000313" key="13">
    <source>
        <dbReference type="EMBL" id="MPN07179.1"/>
    </source>
</evidence>
<feature type="transmembrane region" description="Helical" evidence="12">
    <location>
        <begin position="84"/>
        <end position="107"/>
    </location>
</feature>
<keyword evidence="3 12" id="KW-0812">Transmembrane</keyword>
<comment type="caution">
    <text evidence="13">The sequence shown here is derived from an EMBL/GenBank/DDBJ whole genome shotgun (WGS) entry which is preliminary data.</text>
</comment>
<evidence type="ECO:0000256" key="2">
    <source>
        <dbReference type="ARBA" id="ARBA00022475"/>
    </source>
</evidence>
<dbReference type="EC" id="1.3.-.-" evidence="13"/>
<evidence type="ECO:0000256" key="1">
    <source>
        <dbReference type="ARBA" id="ARBA00004141"/>
    </source>
</evidence>
<keyword evidence="9 12" id="KW-0472">Membrane</keyword>